<accession>A0AAV6NSM1</accession>
<dbReference type="Proteomes" id="UP000685013">
    <property type="component" value="Chromosome 4"/>
</dbReference>
<dbReference type="EMBL" id="JAGKQH010000004">
    <property type="protein sequence ID" value="KAG6601566.1"/>
    <property type="molecule type" value="Genomic_DNA"/>
</dbReference>
<name>A0AAV6NSM1_9ROSI</name>
<feature type="non-terminal residue" evidence="1">
    <location>
        <position position="1"/>
    </location>
</feature>
<dbReference type="AlphaFoldDB" id="A0AAV6NSM1"/>
<reference evidence="1 2" key="1">
    <citation type="journal article" date="2021" name="Hortic Res">
        <title>The domestication of Cucurbita argyrosperma as revealed by the genome of its wild relative.</title>
        <authorList>
            <person name="Barrera-Redondo J."/>
            <person name="Sanchez-de la Vega G."/>
            <person name="Aguirre-Liguori J.A."/>
            <person name="Castellanos-Morales G."/>
            <person name="Gutierrez-Guerrero Y.T."/>
            <person name="Aguirre-Dugua X."/>
            <person name="Aguirre-Planter E."/>
            <person name="Tenaillon M.I."/>
            <person name="Lira-Saade R."/>
            <person name="Eguiarte L.E."/>
        </authorList>
    </citation>
    <scope>NUCLEOTIDE SEQUENCE [LARGE SCALE GENOMIC DNA]</scope>
    <source>
        <strain evidence="1">JBR-2021</strain>
    </source>
</reference>
<gene>
    <name evidence="1" type="ORF">SDJN03_06799</name>
</gene>
<evidence type="ECO:0000313" key="2">
    <source>
        <dbReference type="Proteomes" id="UP000685013"/>
    </source>
</evidence>
<sequence length="140" mass="16020">MVLSRASLFNALRKALDLILVGPKHEEFRRVSDPILSKSRMDLFNWLTLNTRFPKLFVPSDLKLLGLSVILTVCPSVITMEFVSHLYFKTSFSPPTSHEFAAIFHDYEQNFIPSLMSSNDLQSYTLCAVTHESDMKFSNK</sequence>
<protein>
    <submittedName>
        <fullName evidence="1">Uncharacterized protein</fullName>
    </submittedName>
</protein>
<proteinExistence type="predicted"/>
<organism evidence="1 2">
    <name type="scientific">Cucurbita argyrosperma subsp. sororia</name>
    <dbReference type="NCBI Taxonomy" id="37648"/>
    <lineage>
        <taxon>Eukaryota</taxon>
        <taxon>Viridiplantae</taxon>
        <taxon>Streptophyta</taxon>
        <taxon>Embryophyta</taxon>
        <taxon>Tracheophyta</taxon>
        <taxon>Spermatophyta</taxon>
        <taxon>Magnoliopsida</taxon>
        <taxon>eudicotyledons</taxon>
        <taxon>Gunneridae</taxon>
        <taxon>Pentapetalae</taxon>
        <taxon>rosids</taxon>
        <taxon>fabids</taxon>
        <taxon>Cucurbitales</taxon>
        <taxon>Cucurbitaceae</taxon>
        <taxon>Cucurbiteae</taxon>
        <taxon>Cucurbita</taxon>
    </lineage>
</organism>
<comment type="caution">
    <text evidence="1">The sequence shown here is derived from an EMBL/GenBank/DDBJ whole genome shotgun (WGS) entry which is preliminary data.</text>
</comment>
<evidence type="ECO:0000313" key="1">
    <source>
        <dbReference type="EMBL" id="KAG6601566.1"/>
    </source>
</evidence>
<keyword evidence="2" id="KW-1185">Reference proteome</keyword>